<dbReference type="OrthoDB" id="276261at2759"/>
<name>D2V0L7_NAEGR</name>
<feature type="non-terminal residue" evidence="7">
    <location>
        <position position="1"/>
    </location>
</feature>
<dbReference type="RefSeq" id="XP_002682288.1">
    <property type="nucleotide sequence ID" value="XM_002682242.1"/>
</dbReference>
<keyword evidence="3" id="KW-0067">ATP-binding</keyword>
<dbReference type="InterPro" id="IPR007696">
    <property type="entry name" value="DNA_mismatch_repair_MutS_core"/>
</dbReference>
<feature type="domain" description="DNA mismatch repair proteins mutS family" evidence="6">
    <location>
        <begin position="609"/>
        <end position="625"/>
    </location>
</feature>
<dbReference type="SMART" id="SM00534">
    <property type="entry name" value="MUTSac"/>
    <property type="match status" value="1"/>
</dbReference>
<evidence type="ECO:0000313" key="7">
    <source>
        <dbReference type="EMBL" id="EFC49544.1"/>
    </source>
</evidence>
<feature type="non-terminal residue" evidence="7">
    <location>
        <position position="722"/>
    </location>
</feature>
<dbReference type="GeneID" id="8855428"/>
<dbReference type="GO" id="GO:0140664">
    <property type="term" value="F:ATP-dependent DNA damage sensor activity"/>
    <property type="evidence" value="ECO:0007669"/>
    <property type="project" value="InterPro"/>
</dbReference>
<dbReference type="Proteomes" id="UP000006671">
    <property type="component" value="Unassembled WGS sequence"/>
</dbReference>
<dbReference type="InterPro" id="IPR045076">
    <property type="entry name" value="MutS"/>
</dbReference>
<dbReference type="GO" id="GO:0006298">
    <property type="term" value="P:mismatch repair"/>
    <property type="evidence" value="ECO:0007669"/>
    <property type="project" value="InterPro"/>
</dbReference>
<evidence type="ECO:0000256" key="2">
    <source>
        <dbReference type="ARBA" id="ARBA00022741"/>
    </source>
</evidence>
<dbReference type="PIRSF" id="PIRSF005813">
    <property type="entry name" value="MSH2"/>
    <property type="match status" value="1"/>
</dbReference>
<evidence type="ECO:0000256" key="3">
    <source>
        <dbReference type="ARBA" id="ARBA00022840"/>
    </source>
</evidence>
<evidence type="ECO:0000259" key="6">
    <source>
        <dbReference type="PROSITE" id="PS00486"/>
    </source>
</evidence>
<dbReference type="PANTHER" id="PTHR11361:SF21">
    <property type="entry name" value="MUTS PROTEIN HOMOLOG 4"/>
    <property type="match status" value="1"/>
</dbReference>
<reference evidence="7 8" key="1">
    <citation type="journal article" date="2010" name="Cell">
        <title>The genome of Naegleria gruberi illuminates early eukaryotic versatility.</title>
        <authorList>
            <person name="Fritz-Laylin L.K."/>
            <person name="Prochnik S.E."/>
            <person name="Ginger M.L."/>
            <person name="Dacks J.B."/>
            <person name="Carpenter M.L."/>
            <person name="Field M.C."/>
            <person name="Kuo A."/>
            <person name="Paredez A."/>
            <person name="Chapman J."/>
            <person name="Pham J."/>
            <person name="Shu S."/>
            <person name="Neupane R."/>
            <person name="Cipriano M."/>
            <person name="Mancuso J."/>
            <person name="Tu H."/>
            <person name="Salamov A."/>
            <person name="Lindquist E."/>
            <person name="Shapiro H."/>
            <person name="Lucas S."/>
            <person name="Grigoriev I.V."/>
            <person name="Cande W.Z."/>
            <person name="Fulton C."/>
            <person name="Rokhsar D.S."/>
            <person name="Dawson S.C."/>
        </authorList>
    </citation>
    <scope>NUCLEOTIDE SEQUENCE [LARGE SCALE GENOMIC DNA]</scope>
    <source>
        <strain evidence="7 8">NEG-M</strain>
    </source>
</reference>
<dbReference type="InterPro" id="IPR007861">
    <property type="entry name" value="DNA_mismatch_repair_MutS_clamp"/>
</dbReference>
<dbReference type="GO" id="GO:0005524">
    <property type="term" value="F:ATP binding"/>
    <property type="evidence" value="ECO:0007669"/>
    <property type="project" value="UniProtKB-KW"/>
</dbReference>
<protein>
    <submittedName>
        <fullName evidence="7">Predicted protein</fullName>
    </submittedName>
</protein>
<dbReference type="VEuPathDB" id="AmoebaDB:NAEGRDRAFT_251"/>
<keyword evidence="8" id="KW-1185">Reference proteome</keyword>
<dbReference type="GO" id="GO:0007131">
    <property type="term" value="P:reciprocal meiotic recombination"/>
    <property type="evidence" value="ECO:0007669"/>
    <property type="project" value="TreeGrafter"/>
</dbReference>
<dbReference type="AlphaFoldDB" id="D2V0L7"/>
<organism evidence="8">
    <name type="scientific">Naegleria gruberi</name>
    <name type="common">Amoeba</name>
    <dbReference type="NCBI Taxonomy" id="5762"/>
    <lineage>
        <taxon>Eukaryota</taxon>
        <taxon>Discoba</taxon>
        <taxon>Heterolobosea</taxon>
        <taxon>Tetramitia</taxon>
        <taxon>Eutetramitia</taxon>
        <taxon>Vahlkampfiidae</taxon>
        <taxon>Naegleria</taxon>
    </lineage>
</organism>
<dbReference type="Gene3D" id="3.40.50.300">
    <property type="entry name" value="P-loop containing nucleotide triphosphate hydrolases"/>
    <property type="match status" value="1"/>
</dbReference>
<dbReference type="InterPro" id="IPR036187">
    <property type="entry name" value="DNA_mismatch_repair_MutS_sf"/>
</dbReference>
<dbReference type="Pfam" id="PF05188">
    <property type="entry name" value="MutS_II"/>
    <property type="match status" value="1"/>
</dbReference>
<sequence length="722" mass="81332">KGATSSTAVNIVAILDNPARDVGFAVFNMRTNSIFLTQYNEGSSYINTCNMLKVYEPSEVLFPKSLFDSKLASIVKQELESNADNQNSAAKAKVTFIARKLFNENKGVEIIDTLMMDDNASIKSDTIAKYLSVSSLSAVVQYVEFIQELTFQPRSLRINYVACDGHLMLDSASISSLEIVRSLKYGNSHCTLLSHIDNTKTPMGKRIIRSNILQPLLDVNSLNARLDSTEEILSKEKEFFEIGALLAEFSSIDLSHLLTQFTHTRKNARGSCHTLVLNIISLRKMLSKLPKLESCMREYNTPILQAICSALKFPENESLQEEMDEIINEKSILSCKNKQQQIIFAVAPEIDALLDIGRKKYIETVEEIHEHHKHCQSEAGISSLKLKYNVRRGYHFSIEDKNGESHKMFIQKSKKGKQTHCSTQELNSLNVRLKEIIDEIYLMTDLVVNRLVESIRNHLSQLYKLSESIGLLDMLYSFATLVTLSNNYVRPEFCSEGPIAIKQGRHPVMEKQLQGQYVPNDTFMAESCNFQIITGANMSGKSTYLKQIATIQILAQIGSFVPCAFCNLRICDRVFTRIGNNDSIESNSSTFMVEMKEVTNIVQNATNKSLIIIDELGRSSSNIEGTSIAWSIAEHLSSIRAYSLFATHYTELSDLESLYPNIKNSHLRVTTTQDGELNYLYQIQPGNCSEDRYGIKLAKMLGLSSKIITESEHILDELLQQK</sequence>
<dbReference type="KEGG" id="ngr:NAEGRDRAFT_251"/>
<dbReference type="EMBL" id="GG738847">
    <property type="protein sequence ID" value="EFC49544.1"/>
    <property type="molecule type" value="Genomic_DNA"/>
</dbReference>
<evidence type="ECO:0000256" key="1">
    <source>
        <dbReference type="ARBA" id="ARBA00006271"/>
    </source>
</evidence>
<dbReference type="InParanoid" id="D2V0L7"/>
<dbReference type="InterPro" id="IPR007860">
    <property type="entry name" value="DNA_mmatch_repair_MutS_con_dom"/>
</dbReference>
<dbReference type="Gene3D" id="1.10.1420.10">
    <property type="match status" value="2"/>
</dbReference>
<dbReference type="PANTHER" id="PTHR11361">
    <property type="entry name" value="DNA MISMATCH REPAIR PROTEIN MUTS FAMILY MEMBER"/>
    <property type="match status" value="1"/>
</dbReference>
<dbReference type="OMA" id="KMTMLYK"/>
<comment type="similarity">
    <text evidence="1">Belongs to the DNA mismatch repair MutS family.</text>
</comment>
<dbReference type="SMART" id="SM00533">
    <property type="entry name" value="MUTSd"/>
    <property type="match status" value="1"/>
</dbReference>
<dbReference type="Pfam" id="PF05190">
    <property type="entry name" value="MutS_IV"/>
    <property type="match status" value="1"/>
</dbReference>
<dbReference type="SUPFAM" id="SSF48334">
    <property type="entry name" value="DNA repair protein MutS, domain III"/>
    <property type="match status" value="1"/>
</dbReference>
<dbReference type="InterPro" id="IPR036678">
    <property type="entry name" value="MutS_con_dom_sf"/>
</dbReference>
<keyword evidence="4" id="KW-0238">DNA-binding</keyword>
<dbReference type="InterPro" id="IPR027417">
    <property type="entry name" value="P-loop_NTPase"/>
</dbReference>
<dbReference type="FunFam" id="3.40.50.300:FF:000870">
    <property type="entry name" value="MutS protein homolog 4"/>
    <property type="match status" value="1"/>
</dbReference>
<dbReference type="Pfam" id="PF05192">
    <property type="entry name" value="MutS_III"/>
    <property type="match status" value="1"/>
</dbReference>
<gene>
    <name evidence="7" type="ORF">NAEGRDRAFT_251</name>
</gene>
<evidence type="ECO:0000256" key="4">
    <source>
        <dbReference type="ARBA" id="ARBA00023125"/>
    </source>
</evidence>
<dbReference type="GO" id="GO:0005634">
    <property type="term" value="C:nucleus"/>
    <property type="evidence" value="ECO:0007669"/>
    <property type="project" value="TreeGrafter"/>
</dbReference>
<dbReference type="eggNOG" id="KOG0220">
    <property type="taxonomic scope" value="Eukaryota"/>
</dbReference>
<evidence type="ECO:0000256" key="5">
    <source>
        <dbReference type="ARBA" id="ARBA00023254"/>
    </source>
</evidence>
<dbReference type="InterPro" id="IPR000432">
    <property type="entry name" value="DNA_mismatch_repair_MutS_C"/>
</dbReference>
<keyword evidence="2" id="KW-0547">Nucleotide-binding</keyword>
<dbReference type="GO" id="GO:0030983">
    <property type="term" value="F:mismatched DNA binding"/>
    <property type="evidence" value="ECO:0007669"/>
    <property type="project" value="InterPro"/>
</dbReference>
<proteinExistence type="inferred from homology"/>
<dbReference type="SUPFAM" id="SSF53150">
    <property type="entry name" value="DNA repair protein MutS, domain II"/>
    <property type="match status" value="1"/>
</dbReference>
<dbReference type="Gene3D" id="3.30.420.110">
    <property type="entry name" value="MutS, connector domain"/>
    <property type="match status" value="1"/>
</dbReference>
<evidence type="ECO:0000313" key="8">
    <source>
        <dbReference type="Proteomes" id="UP000006671"/>
    </source>
</evidence>
<dbReference type="PROSITE" id="PS00486">
    <property type="entry name" value="DNA_MISMATCH_REPAIR_2"/>
    <property type="match status" value="1"/>
</dbReference>
<dbReference type="Pfam" id="PF00488">
    <property type="entry name" value="MutS_V"/>
    <property type="match status" value="1"/>
</dbReference>
<keyword evidence="5" id="KW-0469">Meiosis</keyword>
<accession>D2V0L7</accession>
<dbReference type="STRING" id="5762.D2V0L7"/>
<dbReference type="SUPFAM" id="SSF52540">
    <property type="entry name" value="P-loop containing nucleoside triphosphate hydrolases"/>
    <property type="match status" value="1"/>
</dbReference>
<dbReference type="InterPro" id="IPR011184">
    <property type="entry name" value="DNA_mismatch_repair_Msh2"/>
</dbReference>